<dbReference type="InterPro" id="IPR006603">
    <property type="entry name" value="PQ-loop_rpt"/>
</dbReference>
<organism evidence="6 7">
    <name type="scientific">Mycoplasmopsis columbina SF7</name>
    <dbReference type="NCBI Taxonomy" id="1037410"/>
    <lineage>
        <taxon>Bacteria</taxon>
        <taxon>Bacillati</taxon>
        <taxon>Mycoplasmatota</taxon>
        <taxon>Mycoplasmoidales</taxon>
        <taxon>Metamycoplasmataceae</taxon>
        <taxon>Mycoplasmopsis</taxon>
    </lineage>
</organism>
<evidence type="ECO:0000256" key="3">
    <source>
        <dbReference type="ARBA" id="ARBA00022989"/>
    </source>
</evidence>
<feature type="transmembrane region" description="Helical" evidence="5">
    <location>
        <begin position="111"/>
        <end position="135"/>
    </location>
</feature>
<sequence length="239" mass="27210">MNFILFKLFEIDGSHTFTAIMALIFALATTIVTSSLSVPSLINIIKNKKVSSDTKYYSLWIFYAALAGWTLFGGFQGLIAPLISNIIAVFSNSVYLYFVHKYSNLKKKNRMALGVLITTLLFDTFITSLALSAAILKWQIPNALRLIFAQIVPMLSTFAFLPQILKDFETKNFKAMSLGMVWVFVINNILWICYFIFIGLNKNEMEILISPLVWQTLSLFIYSSQLSMMLIYRKKGKNV</sequence>
<feature type="transmembrane region" description="Helical" evidence="5">
    <location>
        <begin position="78"/>
        <end position="99"/>
    </location>
</feature>
<dbReference type="Pfam" id="PF04193">
    <property type="entry name" value="PQ-loop"/>
    <property type="match status" value="1"/>
</dbReference>
<dbReference type="AlphaFoldDB" id="F9UJC5"/>
<protein>
    <recommendedName>
        <fullName evidence="8">PQ loop repeat family protein</fullName>
    </recommendedName>
</protein>
<feature type="transmembrane region" description="Helical" evidence="5">
    <location>
        <begin position="56"/>
        <end position="72"/>
    </location>
</feature>
<keyword evidence="2 5" id="KW-0812">Transmembrane</keyword>
<comment type="subcellular location">
    <subcellularLocation>
        <location evidence="1">Membrane</location>
        <topology evidence="1">Multi-pass membrane protein</topology>
    </subcellularLocation>
</comment>
<comment type="caution">
    <text evidence="6">The sequence shown here is derived from an EMBL/GenBank/DDBJ whole genome shotgun (WGS) entry which is preliminary data.</text>
</comment>
<accession>F9UJC5</accession>
<evidence type="ECO:0000256" key="1">
    <source>
        <dbReference type="ARBA" id="ARBA00004141"/>
    </source>
</evidence>
<name>F9UJC5_9BACT</name>
<keyword evidence="4 5" id="KW-0472">Membrane</keyword>
<evidence type="ECO:0000313" key="6">
    <source>
        <dbReference type="EMBL" id="EGV00468.1"/>
    </source>
</evidence>
<evidence type="ECO:0008006" key="8">
    <source>
        <dbReference type="Google" id="ProtNLM"/>
    </source>
</evidence>
<evidence type="ECO:0000256" key="5">
    <source>
        <dbReference type="SAM" id="Phobius"/>
    </source>
</evidence>
<proteinExistence type="predicted"/>
<feature type="transmembrane region" description="Helical" evidence="5">
    <location>
        <begin position="212"/>
        <end position="232"/>
    </location>
</feature>
<dbReference type="GO" id="GO:0016020">
    <property type="term" value="C:membrane"/>
    <property type="evidence" value="ECO:0007669"/>
    <property type="project" value="UniProtKB-SubCell"/>
</dbReference>
<dbReference type="RefSeq" id="WP_006608392.1">
    <property type="nucleotide sequence ID" value="NZ_AFXA01000005.1"/>
</dbReference>
<keyword evidence="3 5" id="KW-1133">Transmembrane helix</keyword>
<dbReference type="STRING" id="1037410.MCSF7_02918"/>
<evidence type="ECO:0000256" key="4">
    <source>
        <dbReference type="ARBA" id="ARBA00023136"/>
    </source>
</evidence>
<gene>
    <name evidence="6" type="ORF">MCSF7_02918</name>
</gene>
<feature type="transmembrane region" description="Helical" evidence="5">
    <location>
        <begin position="20"/>
        <end position="44"/>
    </location>
</feature>
<dbReference type="eggNOG" id="ENOG5032PIS">
    <property type="taxonomic scope" value="Bacteria"/>
</dbReference>
<feature type="transmembrane region" description="Helical" evidence="5">
    <location>
        <begin position="147"/>
        <end position="165"/>
    </location>
</feature>
<evidence type="ECO:0000313" key="7">
    <source>
        <dbReference type="Proteomes" id="UP000004978"/>
    </source>
</evidence>
<feature type="transmembrane region" description="Helical" evidence="5">
    <location>
        <begin position="177"/>
        <end position="200"/>
    </location>
</feature>
<dbReference type="Gene3D" id="1.20.1280.290">
    <property type="match status" value="2"/>
</dbReference>
<evidence type="ECO:0000256" key="2">
    <source>
        <dbReference type="ARBA" id="ARBA00022692"/>
    </source>
</evidence>
<dbReference type="EMBL" id="AFXA01000005">
    <property type="protein sequence ID" value="EGV00468.1"/>
    <property type="molecule type" value="Genomic_DNA"/>
</dbReference>
<reference evidence="6 7" key="1">
    <citation type="journal article" date="2013" name="Genome Announc.">
        <title>Genome Sequence of Mycoplasma columbinum Strain SF7.</title>
        <authorList>
            <person name="Guo Z."/>
            <person name="Xu X."/>
            <person name="Zheng Q."/>
            <person name="Li T."/>
            <person name="Kuang S."/>
            <person name="Zhang Z."/>
            <person name="Chen Y."/>
            <person name="Lu X."/>
            <person name="Zhou R."/>
            <person name="Bi D."/>
            <person name="Jin H."/>
        </authorList>
    </citation>
    <scope>NUCLEOTIDE SEQUENCE [LARGE SCALE GENOMIC DNA]</scope>
    <source>
        <strain evidence="6 7">SF7</strain>
    </source>
</reference>
<dbReference type="Proteomes" id="UP000004978">
    <property type="component" value="Unassembled WGS sequence"/>
</dbReference>
<keyword evidence="7" id="KW-1185">Reference proteome</keyword>